<dbReference type="GO" id="GO:0016020">
    <property type="term" value="C:membrane"/>
    <property type="evidence" value="ECO:0007669"/>
    <property type="project" value="UniProtKB-SubCell"/>
</dbReference>
<dbReference type="PANTHER" id="PTHR38340">
    <property type="entry name" value="S-LAYER PROTEIN"/>
    <property type="match status" value="1"/>
</dbReference>
<dbReference type="InterPro" id="IPR011049">
    <property type="entry name" value="Serralysin-like_metalloprot_C"/>
</dbReference>
<feature type="compositionally biased region" description="Pro residues" evidence="8">
    <location>
        <begin position="533"/>
        <end position="542"/>
    </location>
</feature>
<dbReference type="Gene3D" id="1.10.3130.20">
    <property type="entry name" value="Phycobilisome linker domain"/>
    <property type="match status" value="1"/>
</dbReference>
<keyword evidence="4" id="KW-0800">Toxin</keyword>
<keyword evidence="11" id="KW-1185">Reference proteome</keyword>
<dbReference type="GO" id="GO:0005509">
    <property type="term" value="F:calcium ion binding"/>
    <property type="evidence" value="ECO:0007669"/>
    <property type="project" value="InterPro"/>
</dbReference>
<evidence type="ECO:0000256" key="2">
    <source>
        <dbReference type="ARBA" id="ARBA00004613"/>
    </source>
</evidence>
<dbReference type="Pfam" id="PF00353">
    <property type="entry name" value="HemolysinCabind"/>
    <property type="match status" value="7"/>
</dbReference>
<dbReference type="Pfam" id="PF13946">
    <property type="entry name" value="DUF4214"/>
    <property type="match status" value="2"/>
</dbReference>
<dbReference type="Gene3D" id="2.60.40.10">
    <property type="entry name" value="Immunoglobulins"/>
    <property type="match status" value="1"/>
</dbReference>
<dbReference type="Gene3D" id="2.150.10.10">
    <property type="entry name" value="Serralysin-like metalloprotease, C-terminal"/>
    <property type="match status" value="5"/>
</dbReference>
<dbReference type="InterPro" id="IPR038255">
    <property type="entry name" value="PBS_linker_sf"/>
</dbReference>
<dbReference type="RefSeq" id="WP_099788931.1">
    <property type="nucleotide sequence ID" value="NZ_JBHLYV010000022.1"/>
</dbReference>
<dbReference type="InterPro" id="IPR048165">
    <property type="entry name" value="Bluetail_dom"/>
</dbReference>
<feature type="region of interest" description="Disordered" evidence="8">
    <location>
        <begin position="525"/>
        <end position="557"/>
    </location>
</feature>
<dbReference type="PANTHER" id="PTHR38340:SF1">
    <property type="entry name" value="S-LAYER PROTEIN"/>
    <property type="match status" value="1"/>
</dbReference>
<gene>
    <name evidence="10" type="ORF">CR105_13200</name>
</gene>
<proteinExistence type="predicted"/>
<evidence type="ECO:0000256" key="7">
    <source>
        <dbReference type="ARBA" id="ARBA00023136"/>
    </source>
</evidence>
<dbReference type="InterPro" id="IPR003995">
    <property type="entry name" value="RTX_toxin_determinant-A"/>
</dbReference>
<organism evidence="10 11">
    <name type="scientific">Massilia eurypsychrophila</name>
    <dbReference type="NCBI Taxonomy" id="1485217"/>
    <lineage>
        <taxon>Bacteria</taxon>
        <taxon>Pseudomonadati</taxon>
        <taxon>Pseudomonadota</taxon>
        <taxon>Betaproteobacteria</taxon>
        <taxon>Burkholderiales</taxon>
        <taxon>Oxalobacteraceae</taxon>
        <taxon>Telluria group</taxon>
        <taxon>Massilia</taxon>
    </lineage>
</organism>
<accession>A0A2G8TED9</accession>
<dbReference type="InterPro" id="IPR013783">
    <property type="entry name" value="Ig-like_fold"/>
</dbReference>
<evidence type="ECO:0000313" key="11">
    <source>
        <dbReference type="Proteomes" id="UP000230390"/>
    </source>
</evidence>
<dbReference type="PRINTS" id="PR01488">
    <property type="entry name" value="RTXTOXINA"/>
</dbReference>
<sequence>MTTATSSSTSASFVAQLYAQFLRRPADAAGVSYWSSLIDSGKVNAAEVSALFMAGDEFQHTIDPVVRLYFAAFGRSPDPAGLAYWVDAIHAGATVAQIGAVFAGAPEFRSLHGAVDDSAFLDLLYQQAFNRVPDPAGKAYFLDLMARGVSRGELVVNFSNAEEMTASLGATIKVVEQYLAVQQASPTVAQLAAGLASAGSVALFIKLYADDGYSGVAVPFLSREGVVADGYIKGATVTMTFIDPVDGVTRTVTRLTDDHGKFDFGDQAGFGDQVQTGGIDISTGAAVNGSFRAIAGSSVINPLTTLVHALIADGKHSAAEAAALVKSSLGIDASVELGSYDPIATLGRPDTSAAAQVIALKVQAVLAQVNTAMGQIGAVLRGAGVAGVDAGANAVIEALAATIDAAGGTIDLAGAGTAAQLLKDAGGIAGASVGQAAFIASVAGDAGVTIGNLNHAIADAASAPGGTAQSHLVAIASVQVAAEVIETGMASGAQAGNLSGSAAATGAAALAVAIEAAAAQVGDVNGDGKADPVLPPAPPQPEPEPEPEPEPAPEPAPGVVFALTIKAGGDAWINAGEAISAAALTAQVTSSTLATLKIVGMKASDNSALEVTAVLNGGRYVFDATQFKDGALTVVATDIYGQIKTSSVTLDTAAPAVAVTSAASAAVIAPVVSGTAEAGATVTAVIAGATYVTTATGGAWSIDTATATVASGVLALVANAANSVSVTAVDVAGNHSALAATQTLTLVIDTAAPEASLFTATATTLGATSNEAGLVGLYADGVLLTDNFAAFTPSGLTQTFTVMPQETVVVASLQVADVALNFAAETRRVMLGIVSNDAIVADSDYDYFMFGFAGNDVITAGAGADVLSGGEGADVLNGGAGYDMLYGGTGADVLNGGTGDDVLEGGAGADVLDGGDGTDVFVFSAVAQVASDSSAAEPDVLHNFDAAKDSVVVNLSAVHTFDASVKGADKHTGTGQAGDIYSVGIAANVNSLFTGDPGSLVIQADSLSAASAILSRVKYNLTGTGNADTIAAGSNDDTINGGAGDDVISGGLGADTLTGGAGADVFVFGSGLESNDTVIDTETQYVTYRDVITDFQTGVDRLRFALTGQHVDVSEFASIGGFSDDSLSGAVGDLFYSAGQGKIYIDANGNHSVGDNVDYVVASANPIAAADIQFDITGTDGNDTLVGGVGGDTFTGGAGNDTITGGSGIDTFNVDAGEDTITHLETKDILNVAAGASAVVGQVLDFSEYTVNNLGTVIMTGGDGGETIVGTSGADRIIGGGGADTLSGGEGADLFVYNNGIESNNESGHSRDTITDFQTGIDRLSFALSGSLVDVSGFQVRVADPQAGNGVIGDGYYQRDSGMIYLDANGNGSFGDAGDYVVSLGRVAAADLQFRISGTQQEDLLVGGVRSDTIFGDNGADVINGGGGGDQLDGGDGIDTLSYTGGAVLQTLQGLQGVVINNTNHTISSETIQSDAGFLSDAGLELALDDLNPLGLAAGSVGYLTDFQMFSFARDTFLNFENLTGSDKTDLIYGGDGDHVITGGGGNDVIFLGEGQNTVMVGTALTGGIDVIHGFGEGDLILSGTIVNQWEWTEYQELSIDVLLSTFSGAIGTVHGLQLGNGRQYIVINNGANTYDGAEDTLIELVGITVSQLGMDNFVSIPV</sequence>
<dbReference type="SUPFAM" id="SSF51120">
    <property type="entry name" value="beta-Roll"/>
    <property type="match status" value="6"/>
</dbReference>
<dbReference type="PROSITE" id="PS00330">
    <property type="entry name" value="HEMOLYSIN_CALCIUM"/>
    <property type="match status" value="8"/>
</dbReference>
<dbReference type="PRINTS" id="PR00313">
    <property type="entry name" value="CABNDNGRPT"/>
</dbReference>
<protein>
    <recommendedName>
        <fullName evidence="9">DUF4214 domain-containing protein</fullName>
    </recommendedName>
</protein>
<keyword evidence="3" id="KW-0964">Secreted</keyword>
<evidence type="ECO:0000313" key="10">
    <source>
        <dbReference type="EMBL" id="PIL44417.1"/>
    </source>
</evidence>
<keyword evidence="6" id="KW-0843">Virulence</keyword>
<dbReference type="GO" id="GO:0005576">
    <property type="term" value="C:extracellular region"/>
    <property type="evidence" value="ECO:0007669"/>
    <property type="project" value="UniProtKB-SubCell"/>
</dbReference>
<evidence type="ECO:0000256" key="8">
    <source>
        <dbReference type="SAM" id="MobiDB-lite"/>
    </source>
</evidence>
<keyword evidence="7" id="KW-0472">Membrane</keyword>
<dbReference type="NCBIfam" id="NF041519">
    <property type="entry name" value="bluetail"/>
    <property type="match status" value="1"/>
</dbReference>
<comment type="subcellular location">
    <subcellularLocation>
        <location evidence="1">Membrane</location>
    </subcellularLocation>
    <subcellularLocation>
        <location evidence="2">Secreted</location>
    </subcellularLocation>
</comment>
<dbReference type="GO" id="GO:0090729">
    <property type="term" value="F:toxin activity"/>
    <property type="evidence" value="ECO:0007669"/>
    <property type="project" value="UniProtKB-KW"/>
</dbReference>
<evidence type="ECO:0000256" key="6">
    <source>
        <dbReference type="ARBA" id="ARBA00023026"/>
    </source>
</evidence>
<evidence type="ECO:0000259" key="9">
    <source>
        <dbReference type="Pfam" id="PF13946"/>
    </source>
</evidence>
<dbReference type="EMBL" id="PDOC01000007">
    <property type="protein sequence ID" value="PIL44417.1"/>
    <property type="molecule type" value="Genomic_DNA"/>
</dbReference>
<name>A0A2G8TED9_9BURK</name>
<dbReference type="InterPro" id="IPR025282">
    <property type="entry name" value="DUF4214"/>
</dbReference>
<evidence type="ECO:0000256" key="1">
    <source>
        <dbReference type="ARBA" id="ARBA00004370"/>
    </source>
</evidence>
<dbReference type="InterPro" id="IPR018511">
    <property type="entry name" value="Hemolysin-typ_Ca-bd_CS"/>
</dbReference>
<comment type="caution">
    <text evidence="10">The sequence shown here is derived from an EMBL/GenBank/DDBJ whole genome shotgun (WGS) entry which is preliminary data.</text>
</comment>
<feature type="domain" description="DUF4214" evidence="9">
    <location>
        <begin position="102"/>
        <end position="166"/>
    </location>
</feature>
<dbReference type="InterPro" id="IPR050557">
    <property type="entry name" value="RTX_toxin/Mannuronan_C5-epim"/>
</dbReference>
<evidence type="ECO:0000256" key="4">
    <source>
        <dbReference type="ARBA" id="ARBA00022656"/>
    </source>
</evidence>
<evidence type="ECO:0000256" key="5">
    <source>
        <dbReference type="ARBA" id="ARBA00022737"/>
    </source>
</evidence>
<reference evidence="10 11" key="1">
    <citation type="submission" date="2017-10" db="EMBL/GenBank/DDBJ databases">
        <title>Massilia psychrophilum sp. nov., a novel purple-pigmented bacterium isolated from Tianshan glacier, Xinjiang Municipality, China.</title>
        <authorList>
            <person name="Wang H."/>
        </authorList>
    </citation>
    <scope>NUCLEOTIDE SEQUENCE [LARGE SCALE GENOMIC DNA]</scope>
    <source>
        <strain evidence="10 11">JCM 30074</strain>
    </source>
</reference>
<dbReference type="InterPro" id="IPR001343">
    <property type="entry name" value="Hemolysn_Ca-bd"/>
</dbReference>
<evidence type="ECO:0000256" key="3">
    <source>
        <dbReference type="ARBA" id="ARBA00022525"/>
    </source>
</evidence>
<dbReference type="Proteomes" id="UP000230390">
    <property type="component" value="Unassembled WGS sequence"/>
</dbReference>
<dbReference type="OrthoDB" id="480426at2"/>
<keyword evidence="5" id="KW-0677">Repeat</keyword>
<feature type="domain" description="DUF4214" evidence="9">
    <location>
        <begin position="8"/>
        <end position="61"/>
    </location>
</feature>